<keyword evidence="15" id="KW-1185">Reference proteome</keyword>
<dbReference type="InterPro" id="IPR003859">
    <property type="entry name" value="Galactosyl_T"/>
</dbReference>
<comment type="similarity">
    <text evidence="3 11">Belongs to the glycosyltransferase 7 family.</text>
</comment>
<dbReference type="EC" id="2.4.1.-" evidence="11"/>
<evidence type="ECO:0000256" key="4">
    <source>
        <dbReference type="ARBA" id="ARBA00022676"/>
    </source>
</evidence>
<keyword evidence="8 11" id="KW-1133">Transmembrane helix</keyword>
<protein>
    <recommendedName>
        <fullName evidence="11">Beta-1,4-galactosyltransferase</fullName>
        <ecNumber evidence="11">2.4.1.-</ecNumber>
    </recommendedName>
</protein>
<feature type="domain" description="Galactosyltransferase N-terminal" evidence="13">
    <location>
        <begin position="129"/>
        <end position="238"/>
    </location>
</feature>
<dbReference type="Pfam" id="PF13733">
    <property type="entry name" value="Glyco_transf_7N"/>
    <property type="match status" value="1"/>
</dbReference>
<keyword evidence="4 11" id="KW-0328">Glycosyltransferase</keyword>
<evidence type="ECO:0000313" key="14">
    <source>
        <dbReference type="EMBL" id="VDP24578.1"/>
    </source>
</evidence>
<dbReference type="GO" id="GO:0016020">
    <property type="term" value="C:membrane"/>
    <property type="evidence" value="ECO:0007669"/>
    <property type="project" value="UniProtKB-SubCell"/>
</dbReference>
<evidence type="ECO:0000256" key="7">
    <source>
        <dbReference type="ARBA" id="ARBA00022968"/>
    </source>
</evidence>
<accession>A0A183MNM8</accession>
<proteinExistence type="inferred from homology"/>
<evidence type="ECO:0000313" key="15">
    <source>
        <dbReference type="Proteomes" id="UP000277204"/>
    </source>
</evidence>
<dbReference type="PANTHER" id="PTHR19300">
    <property type="entry name" value="BETA-1,4-GALACTOSYLTRANSFERASE"/>
    <property type="match status" value="1"/>
</dbReference>
<dbReference type="GO" id="GO:0005975">
    <property type="term" value="P:carbohydrate metabolic process"/>
    <property type="evidence" value="ECO:0007669"/>
    <property type="project" value="InterPro"/>
</dbReference>
<keyword evidence="9 11" id="KW-0472">Membrane</keyword>
<feature type="transmembrane region" description="Helical" evidence="11">
    <location>
        <begin position="12"/>
        <end position="31"/>
    </location>
</feature>
<evidence type="ECO:0000259" key="13">
    <source>
        <dbReference type="Pfam" id="PF13733"/>
    </source>
</evidence>
<dbReference type="Proteomes" id="UP000277204">
    <property type="component" value="Unassembled WGS sequence"/>
</dbReference>
<keyword evidence="6 11" id="KW-0812">Transmembrane</keyword>
<dbReference type="GO" id="GO:0006688">
    <property type="term" value="P:glycosphingolipid biosynthetic process"/>
    <property type="evidence" value="ECO:0007669"/>
    <property type="project" value="TreeGrafter"/>
</dbReference>
<organism evidence="14 15">
    <name type="scientific">Schistosoma margrebowiei</name>
    <dbReference type="NCBI Taxonomy" id="48269"/>
    <lineage>
        <taxon>Eukaryota</taxon>
        <taxon>Metazoa</taxon>
        <taxon>Spiralia</taxon>
        <taxon>Lophotrochozoa</taxon>
        <taxon>Platyhelminthes</taxon>
        <taxon>Trematoda</taxon>
        <taxon>Digenea</taxon>
        <taxon>Strigeidida</taxon>
        <taxon>Schistosomatoidea</taxon>
        <taxon>Schistosomatidae</taxon>
        <taxon>Schistosoma</taxon>
    </lineage>
</organism>
<dbReference type="PANTHER" id="PTHR19300:SF57">
    <property type="entry name" value="BETA-1,4-N-ACETYLGALACTOSAMINYLTRANSFERASE"/>
    <property type="match status" value="1"/>
</dbReference>
<dbReference type="UniPathway" id="UPA00378"/>
<evidence type="ECO:0000256" key="1">
    <source>
        <dbReference type="ARBA" id="ARBA00004606"/>
    </source>
</evidence>
<evidence type="ECO:0000256" key="8">
    <source>
        <dbReference type="ARBA" id="ARBA00022989"/>
    </source>
</evidence>
<sequence length="460" mass="53067">MLFSSLINSPLKCLFMILFLIGATYVCYLWSAKLNETNNPAFIINYASIDNPFNEVYLVGHVKTPNKALFWPQIQYKYALSQPIDFISPNSSLENFIPQQIFGSFYTKYNATKINSYAVSSNNLRYIIDKKNHTINYTTPIIWSPLGCLPSLSSAIIIPYRKREQHLRVLTDHLHGFLRHQRIPYTIFIIEQTGERKFNRGALLNAGFLEVSKFKEYDCFILHDVDKLPEDDRIIYTCGPNPTHLSASLSTFNYKRDEFKVKSVRNVAALQIDGWDAVRLIQILNCIKLIDQSGYVDALPIRALTLASDHSFSLIMMLTRNVKVSISFRASPSSMIGLIYQRFFGGVVTFTRDQYFKINGFSNLYEGWGGEDDDLLLRVEQSGYNLSRINLLIGRYYAMSHKTDELNEINPNRFKLLETSERRFKSDGLNSLKYNVTQSKSMYNGLLYWISIDIHPNNQR</sequence>
<keyword evidence="7 11" id="KW-0735">Signal-anchor</keyword>
<dbReference type="InterPro" id="IPR027791">
    <property type="entry name" value="Galactosyl_T_C"/>
</dbReference>
<dbReference type="InterPro" id="IPR027995">
    <property type="entry name" value="Galactosyl_T_N"/>
</dbReference>
<comment type="function">
    <text evidence="11">Catalyses the transfer of galactose onto proteins or lipids.</text>
</comment>
<evidence type="ECO:0000256" key="9">
    <source>
        <dbReference type="ARBA" id="ARBA00023136"/>
    </source>
</evidence>
<feature type="domain" description="Galactosyltransferase C-terminal" evidence="12">
    <location>
        <begin position="331"/>
        <end position="402"/>
    </location>
</feature>
<dbReference type="GO" id="GO:0008378">
    <property type="term" value="F:galactosyltransferase activity"/>
    <property type="evidence" value="ECO:0007669"/>
    <property type="project" value="TreeGrafter"/>
</dbReference>
<keyword evidence="10 11" id="KW-0325">Glycoprotein</keyword>
<evidence type="ECO:0000256" key="2">
    <source>
        <dbReference type="ARBA" id="ARBA00004922"/>
    </source>
</evidence>
<comment type="subcellular location">
    <subcellularLocation>
        <location evidence="1">Membrane</location>
        <topology evidence="1">Single-pass type II membrane protein</topology>
    </subcellularLocation>
</comment>
<dbReference type="GO" id="GO:0033842">
    <property type="term" value="F:N-acetyl-beta-glucosaminyl-derivative 4-beta-N-acetylgalactosaminyltransferase activity"/>
    <property type="evidence" value="ECO:0007669"/>
    <property type="project" value="TreeGrafter"/>
</dbReference>
<evidence type="ECO:0000259" key="12">
    <source>
        <dbReference type="Pfam" id="PF02709"/>
    </source>
</evidence>
<evidence type="ECO:0000256" key="5">
    <source>
        <dbReference type="ARBA" id="ARBA00022679"/>
    </source>
</evidence>
<dbReference type="AlphaFoldDB" id="A0A183MNM8"/>
<dbReference type="SUPFAM" id="SSF53448">
    <property type="entry name" value="Nucleotide-diphospho-sugar transferases"/>
    <property type="match status" value="1"/>
</dbReference>
<dbReference type="EMBL" id="UZAI01017431">
    <property type="protein sequence ID" value="VDP24578.1"/>
    <property type="molecule type" value="Genomic_DNA"/>
</dbReference>
<evidence type="ECO:0000256" key="3">
    <source>
        <dbReference type="ARBA" id="ARBA00005735"/>
    </source>
</evidence>
<name>A0A183MNM8_9TREM</name>
<dbReference type="PRINTS" id="PR02050">
    <property type="entry name" value="B14GALTRFASE"/>
</dbReference>
<evidence type="ECO:0000256" key="10">
    <source>
        <dbReference type="ARBA" id="ARBA00023180"/>
    </source>
</evidence>
<comment type="pathway">
    <text evidence="2 11">Protein modification; protein glycosylation.</text>
</comment>
<dbReference type="Pfam" id="PF02709">
    <property type="entry name" value="Glyco_transf_7C"/>
    <property type="match status" value="1"/>
</dbReference>
<evidence type="ECO:0000256" key="11">
    <source>
        <dbReference type="RuleBase" id="RU368121"/>
    </source>
</evidence>
<evidence type="ECO:0000256" key="6">
    <source>
        <dbReference type="ARBA" id="ARBA00022692"/>
    </source>
</evidence>
<reference evidence="14 15" key="1">
    <citation type="submission" date="2018-11" db="EMBL/GenBank/DDBJ databases">
        <authorList>
            <consortium name="Pathogen Informatics"/>
        </authorList>
    </citation>
    <scope>NUCLEOTIDE SEQUENCE [LARGE SCALE GENOMIC DNA]</scope>
    <source>
        <strain evidence="14 15">Zambia</strain>
    </source>
</reference>
<dbReference type="InterPro" id="IPR029044">
    <property type="entry name" value="Nucleotide-diphossugar_trans"/>
</dbReference>
<dbReference type="GO" id="GO:0005794">
    <property type="term" value="C:Golgi apparatus"/>
    <property type="evidence" value="ECO:0007669"/>
    <property type="project" value="TreeGrafter"/>
</dbReference>
<gene>
    <name evidence="14" type="ORF">SMRZ_LOCUS17653</name>
</gene>
<dbReference type="STRING" id="48269.A0A183MNM8"/>
<dbReference type="Gene3D" id="3.90.550.10">
    <property type="entry name" value="Spore Coat Polysaccharide Biosynthesis Protein SpsA, Chain A"/>
    <property type="match status" value="1"/>
</dbReference>
<keyword evidence="5 11" id="KW-0808">Transferase</keyword>